<dbReference type="SUPFAM" id="SSF69118">
    <property type="entry name" value="AhpD-like"/>
    <property type="match status" value="1"/>
</dbReference>
<evidence type="ECO:0000313" key="1">
    <source>
        <dbReference type="EMBL" id="MFC3230631.1"/>
    </source>
</evidence>
<sequence>MIGAVLRAGLDRFERRWNYDAGYMRRILAADRRAGLKLALATGFMNHDFGLPAEVAFAARLRSTRAADCGPCLRLGLAMAAAAGVPAALLRPALQDGAPPPDDRSDIALAIGYTDAVLAGSADAPGFAAEAAARFGPRGQAGLAVAVLAGQTFPLLKRGMGEAASCAPVLRELAAMEDADA</sequence>
<name>A0ABV7L896_9PROT</name>
<dbReference type="EMBL" id="JBHRTR010000048">
    <property type="protein sequence ID" value="MFC3230631.1"/>
    <property type="molecule type" value="Genomic_DNA"/>
</dbReference>
<reference evidence="2" key="1">
    <citation type="journal article" date="2019" name="Int. J. Syst. Evol. Microbiol.">
        <title>The Global Catalogue of Microorganisms (GCM) 10K type strain sequencing project: providing services to taxonomists for standard genome sequencing and annotation.</title>
        <authorList>
            <consortium name="The Broad Institute Genomics Platform"/>
            <consortium name="The Broad Institute Genome Sequencing Center for Infectious Disease"/>
            <person name="Wu L."/>
            <person name="Ma J."/>
        </authorList>
    </citation>
    <scope>NUCLEOTIDE SEQUENCE [LARGE SCALE GENOMIC DNA]</scope>
    <source>
        <strain evidence="2">KCTC 42964</strain>
    </source>
</reference>
<dbReference type="Proteomes" id="UP001595528">
    <property type="component" value="Unassembled WGS sequence"/>
</dbReference>
<comment type="caution">
    <text evidence="1">The sequence shown here is derived from an EMBL/GenBank/DDBJ whole genome shotgun (WGS) entry which is preliminary data.</text>
</comment>
<protein>
    <submittedName>
        <fullName evidence="1">Uncharacterized protein</fullName>
    </submittedName>
</protein>
<dbReference type="Gene3D" id="1.20.1290.10">
    <property type="entry name" value="AhpD-like"/>
    <property type="match status" value="1"/>
</dbReference>
<dbReference type="RefSeq" id="WP_379905978.1">
    <property type="nucleotide sequence ID" value="NZ_JBHRTR010000048.1"/>
</dbReference>
<dbReference type="InterPro" id="IPR029032">
    <property type="entry name" value="AhpD-like"/>
</dbReference>
<proteinExistence type="predicted"/>
<keyword evidence="2" id="KW-1185">Reference proteome</keyword>
<accession>A0ABV7L896</accession>
<gene>
    <name evidence="1" type="ORF">ACFOGJ_25510</name>
</gene>
<organism evidence="1 2">
    <name type="scientific">Marinibaculum pumilum</name>
    <dbReference type="NCBI Taxonomy" id="1766165"/>
    <lineage>
        <taxon>Bacteria</taxon>
        <taxon>Pseudomonadati</taxon>
        <taxon>Pseudomonadota</taxon>
        <taxon>Alphaproteobacteria</taxon>
        <taxon>Rhodospirillales</taxon>
        <taxon>Rhodospirillaceae</taxon>
        <taxon>Marinibaculum</taxon>
    </lineage>
</organism>
<evidence type="ECO:0000313" key="2">
    <source>
        <dbReference type="Proteomes" id="UP001595528"/>
    </source>
</evidence>